<evidence type="ECO:0000313" key="2">
    <source>
        <dbReference type="EMBL" id="SEJ96332.1"/>
    </source>
</evidence>
<accession>A0A143ZBT2</accession>
<dbReference type="EMBL" id="FNYT01000048">
    <property type="protein sequence ID" value="SEJ96332.1"/>
    <property type="molecule type" value="Genomic_DNA"/>
</dbReference>
<dbReference type="RefSeq" id="WP_068624678.1">
    <property type="nucleotide sequence ID" value="NZ_FJNB01000028.1"/>
</dbReference>
<dbReference type="AlphaFoldDB" id="A0A143ZBT2"/>
<organism evidence="1 3">
    <name type="scientific">Trichococcus ilyis</name>
    <dbReference type="NCBI Taxonomy" id="640938"/>
    <lineage>
        <taxon>Bacteria</taxon>
        <taxon>Bacillati</taxon>
        <taxon>Bacillota</taxon>
        <taxon>Bacilli</taxon>
        <taxon>Lactobacillales</taxon>
        <taxon>Carnobacteriaceae</taxon>
        <taxon>Trichococcus</taxon>
    </lineage>
</organism>
<evidence type="ECO:0000313" key="1">
    <source>
        <dbReference type="EMBL" id="CZR09463.1"/>
    </source>
</evidence>
<gene>
    <name evidence="2" type="ORF">SAMN05216375_1488</name>
    <name evidence="1" type="ORF">TR210_2727</name>
</gene>
<sequence>MTNTYAYNCYLEFEKLKQTVSFDKTFMFDNEIQIKRIFKRIYVINLLKNRPELKNILDEKFDMTFTLLLESSYSLFSGQCRSSLLLLRSSLESGLQFVTRKEREWILETVDQNIEFDEIDYRFVETKKKLIKDISPYVAESDYPEYYLTIDRCVSYYKKLCEIVHSTGSAIPINISYFYANLNENTLINKEKFFDLYSFSLDTLFTLLYFLLRLRLKEWDTYELKDILNVLYRDDKTEKYLNFVKI</sequence>
<dbReference type="STRING" id="640938.TR210_2727"/>
<dbReference type="Proteomes" id="UP000076878">
    <property type="component" value="Unassembled WGS sequence"/>
</dbReference>
<proteinExistence type="predicted"/>
<keyword evidence="4" id="KW-1185">Reference proteome</keyword>
<reference evidence="2 4" key="2">
    <citation type="submission" date="2016-10" db="EMBL/GenBank/DDBJ databases">
        <authorList>
            <person name="Varghese N."/>
            <person name="Submissions S."/>
        </authorList>
    </citation>
    <scope>NUCLEOTIDE SEQUENCE [LARGE SCALE GENOMIC DNA]</scope>
    <source>
        <strain evidence="2 4">DSM 22150</strain>
    </source>
</reference>
<dbReference type="Proteomes" id="UP000199280">
    <property type="component" value="Unassembled WGS sequence"/>
</dbReference>
<dbReference type="EMBL" id="FJNB01000028">
    <property type="protein sequence ID" value="CZR09463.1"/>
    <property type="molecule type" value="Genomic_DNA"/>
</dbReference>
<reference evidence="1 3" key="1">
    <citation type="submission" date="2016-02" db="EMBL/GenBank/DDBJ databases">
        <authorList>
            <person name="Wen L."/>
            <person name="He K."/>
            <person name="Yang H."/>
        </authorList>
    </citation>
    <scope>NUCLEOTIDE SEQUENCE [LARGE SCALE GENOMIC DNA]</scope>
    <source>
        <strain evidence="1">Trichococcus_R210</strain>
    </source>
</reference>
<protein>
    <submittedName>
        <fullName evidence="1">Uncharacterized protein</fullName>
    </submittedName>
</protein>
<name>A0A143ZBT2_9LACT</name>
<evidence type="ECO:0000313" key="4">
    <source>
        <dbReference type="Proteomes" id="UP000199280"/>
    </source>
</evidence>
<evidence type="ECO:0000313" key="3">
    <source>
        <dbReference type="Proteomes" id="UP000076878"/>
    </source>
</evidence>